<sequence>MDGFDIAVINETVFILNNSDNNPGYGISETMGTQHPPSVRRSRHHSLRRKEPRGGHHVKNLRQGIEFSGSDPPDSVELLRVILLGCLGAAVAIILLFSVSYYFIWKHKKKPHSVEEHMSYSSIPSNDAT</sequence>
<evidence type="ECO:0000313" key="2">
    <source>
        <dbReference type="Proteomes" id="UP000749559"/>
    </source>
</evidence>
<accession>A0A8J1TBF6</accession>
<proteinExistence type="predicted"/>
<organism evidence="1 2">
    <name type="scientific">Owenia fusiformis</name>
    <name type="common">Polychaete worm</name>
    <dbReference type="NCBI Taxonomy" id="6347"/>
    <lineage>
        <taxon>Eukaryota</taxon>
        <taxon>Metazoa</taxon>
        <taxon>Spiralia</taxon>
        <taxon>Lophotrochozoa</taxon>
        <taxon>Annelida</taxon>
        <taxon>Polychaeta</taxon>
        <taxon>Sedentaria</taxon>
        <taxon>Canalipalpata</taxon>
        <taxon>Sabellida</taxon>
        <taxon>Oweniida</taxon>
        <taxon>Oweniidae</taxon>
        <taxon>Owenia</taxon>
    </lineage>
</organism>
<reference evidence="1" key="1">
    <citation type="submission" date="2022-03" db="EMBL/GenBank/DDBJ databases">
        <authorList>
            <person name="Martin C."/>
        </authorList>
    </citation>
    <scope>NUCLEOTIDE SEQUENCE</scope>
</reference>
<dbReference type="EMBL" id="CAIIXF020000011">
    <property type="protein sequence ID" value="CAH1799786.1"/>
    <property type="molecule type" value="Genomic_DNA"/>
</dbReference>
<dbReference type="OrthoDB" id="10001238at2759"/>
<dbReference type="Proteomes" id="UP000749559">
    <property type="component" value="Unassembled WGS sequence"/>
</dbReference>
<protein>
    <submittedName>
        <fullName evidence="1">Uncharacterized protein</fullName>
    </submittedName>
</protein>
<comment type="caution">
    <text evidence="1">The sequence shown here is derived from an EMBL/GenBank/DDBJ whole genome shotgun (WGS) entry which is preliminary data.</text>
</comment>
<feature type="non-terminal residue" evidence="1">
    <location>
        <position position="129"/>
    </location>
</feature>
<keyword evidence="2" id="KW-1185">Reference proteome</keyword>
<gene>
    <name evidence="1" type="ORF">OFUS_LOCUS23755</name>
</gene>
<evidence type="ECO:0000313" key="1">
    <source>
        <dbReference type="EMBL" id="CAH1799786.1"/>
    </source>
</evidence>
<name>A0A8J1TBF6_OWEFU</name>
<dbReference type="AlphaFoldDB" id="A0A8J1TBF6"/>